<dbReference type="AlphaFoldDB" id="A0A6P5IN21"/>
<dbReference type="InterPro" id="IPR018957">
    <property type="entry name" value="Znf_C3HC4_RING-type"/>
</dbReference>
<feature type="domain" description="C3H1-type" evidence="13">
    <location>
        <begin position="267"/>
        <end position="298"/>
    </location>
</feature>
<evidence type="ECO:0000256" key="11">
    <source>
        <dbReference type="SAM" id="MobiDB-lite"/>
    </source>
</evidence>
<evidence type="ECO:0000259" key="13">
    <source>
        <dbReference type="PROSITE" id="PS50103"/>
    </source>
</evidence>
<dbReference type="RefSeq" id="XP_020820271.1">
    <property type="nucleotide sequence ID" value="XM_020964612.1"/>
</dbReference>
<comment type="catalytic activity">
    <reaction evidence="1">
        <text>S-ubiquitinyl-[E2 ubiquitin-conjugating enzyme]-L-cysteine + [acceptor protein]-L-lysine = [E2 ubiquitin-conjugating enzyme]-L-cysteine + N(6)-ubiquitinyl-[acceptor protein]-L-lysine.</text>
        <dbReference type="EC" id="2.3.2.27"/>
    </reaction>
</comment>
<dbReference type="PANTHER" id="PTHR11224">
    <property type="entry name" value="MAKORIN-RELATED"/>
    <property type="match status" value="1"/>
</dbReference>
<dbReference type="FunFam" id="3.30.40.10:FF:000117">
    <property type="entry name" value="Probable E3 ubiquitin-protein ligase makorin-1"/>
    <property type="match status" value="1"/>
</dbReference>
<evidence type="ECO:0000256" key="3">
    <source>
        <dbReference type="ARBA" id="ARBA00022679"/>
    </source>
</evidence>
<evidence type="ECO:0000256" key="5">
    <source>
        <dbReference type="ARBA" id="ARBA00022737"/>
    </source>
</evidence>
<dbReference type="InterPro" id="IPR013083">
    <property type="entry name" value="Znf_RING/FYVE/PHD"/>
</dbReference>
<keyword evidence="7" id="KW-0833">Ubl conjugation pathway</keyword>
<keyword evidence="4 10" id="KW-0479">Metal-binding</keyword>
<evidence type="ECO:0000256" key="9">
    <source>
        <dbReference type="ARBA" id="ARBA00042581"/>
    </source>
</evidence>
<evidence type="ECO:0000256" key="10">
    <source>
        <dbReference type="PROSITE-ProRule" id="PRU00723"/>
    </source>
</evidence>
<feature type="compositionally biased region" description="Basic and acidic residues" evidence="11">
    <location>
        <begin position="106"/>
        <end position="122"/>
    </location>
</feature>
<evidence type="ECO:0000256" key="4">
    <source>
        <dbReference type="ARBA" id="ARBA00022723"/>
    </source>
</evidence>
<keyword evidence="14" id="KW-1185">Reference proteome</keyword>
<dbReference type="GO" id="GO:0008270">
    <property type="term" value="F:zinc ion binding"/>
    <property type="evidence" value="ECO:0007669"/>
    <property type="project" value="UniProtKB-KW"/>
</dbReference>
<organism evidence="14 15">
    <name type="scientific">Phascolarctos cinereus</name>
    <name type="common">Koala</name>
    <dbReference type="NCBI Taxonomy" id="38626"/>
    <lineage>
        <taxon>Eukaryota</taxon>
        <taxon>Metazoa</taxon>
        <taxon>Chordata</taxon>
        <taxon>Craniata</taxon>
        <taxon>Vertebrata</taxon>
        <taxon>Euteleostomi</taxon>
        <taxon>Mammalia</taxon>
        <taxon>Metatheria</taxon>
        <taxon>Diprotodontia</taxon>
        <taxon>Phascolarctidae</taxon>
        <taxon>Phascolarctos</taxon>
    </lineage>
</organism>
<dbReference type="SMART" id="SM00184">
    <property type="entry name" value="RING"/>
    <property type="match status" value="1"/>
</dbReference>
<keyword evidence="6 10" id="KW-0863">Zinc-finger</keyword>
<reference evidence="15" key="1">
    <citation type="submission" date="2025-08" db="UniProtKB">
        <authorList>
            <consortium name="RefSeq"/>
        </authorList>
    </citation>
    <scope>IDENTIFICATION</scope>
    <source>
        <tissue evidence="15">Spleen</tissue>
    </source>
</reference>
<sequence length="311" mass="34588">MIIKVFVKTAAEVDVWGLPDKVEPAAPKLHPPASPSPSPLADPVVNSGTVKLSNASFAAIGPGTDDWVYAIEFVPGQPYCGHFSYTCGGASQQGHVTEEESGTQSTEREPKKPEAGECPHEEGPVCLHEDSCDSCELKVPNTEDAPQRLSHIKCCNEAHEKNMELAEKDMELALAIQPSQNLLCGICMEVIYEKANPNELCFGIFTNCNHTFCLKCIRKWRDAKQFESKIIKACPECRLNSSFVIPSEFWVEEHEEKQKLIQQYKEALSSKPCRYFDGSQGSCWFGLNCFYQHAHVESACEEELQRLAKAV</sequence>
<evidence type="ECO:0000256" key="6">
    <source>
        <dbReference type="ARBA" id="ARBA00022771"/>
    </source>
</evidence>
<evidence type="ECO:0000259" key="12">
    <source>
        <dbReference type="PROSITE" id="PS50089"/>
    </source>
</evidence>
<proteinExistence type="predicted"/>
<dbReference type="GeneID" id="110193053"/>
<dbReference type="PROSITE" id="PS00518">
    <property type="entry name" value="ZF_RING_1"/>
    <property type="match status" value="1"/>
</dbReference>
<dbReference type="Gene3D" id="3.30.40.10">
    <property type="entry name" value="Zinc/RING finger domain, C3HC4 (zinc finger)"/>
    <property type="match status" value="1"/>
</dbReference>
<dbReference type="PANTHER" id="PTHR11224:SF37">
    <property type="entry name" value="E3 UBIQUITIN-PROTEIN LIGASE MAKORIN-1"/>
    <property type="match status" value="1"/>
</dbReference>
<dbReference type="Pfam" id="PF00097">
    <property type="entry name" value="zf-C3HC4"/>
    <property type="match status" value="1"/>
</dbReference>
<protein>
    <recommendedName>
        <fullName evidence="2">RING-type E3 ubiquitin transferase</fullName>
        <ecNumber evidence="2">2.3.2.27</ecNumber>
    </recommendedName>
    <alternativeName>
        <fullName evidence="9">RING-type E3 ubiquitin transferase makorin-1</fullName>
    </alternativeName>
</protein>
<feature type="region of interest" description="Disordered" evidence="11">
    <location>
        <begin position="92"/>
        <end position="122"/>
    </location>
</feature>
<keyword evidence="3" id="KW-0808">Transferase</keyword>
<dbReference type="PROSITE" id="PS50089">
    <property type="entry name" value="ZF_RING_2"/>
    <property type="match status" value="1"/>
</dbReference>
<keyword evidence="5" id="KW-0677">Repeat</keyword>
<dbReference type="InterPro" id="IPR045072">
    <property type="entry name" value="MKRN-like"/>
</dbReference>
<dbReference type="InParanoid" id="A0A6P5IN21"/>
<dbReference type="InterPro" id="IPR017907">
    <property type="entry name" value="Znf_RING_CS"/>
</dbReference>
<evidence type="ECO:0000256" key="8">
    <source>
        <dbReference type="ARBA" id="ARBA00022833"/>
    </source>
</evidence>
<dbReference type="PROSITE" id="PS50103">
    <property type="entry name" value="ZF_C3H1"/>
    <property type="match status" value="1"/>
</dbReference>
<dbReference type="InterPro" id="IPR001841">
    <property type="entry name" value="Znf_RING"/>
</dbReference>
<accession>A0A6P5IN21</accession>
<feature type="zinc finger region" description="C3H1-type" evidence="10">
    <location>
        <begin position="267"/>
        <end position="298"/>
    </location>
</feature>
<dbReference type="GO" id="GO:0061630">
    <property type="term" value="F:ubiquitin protein ligase activity"/>
    <property type="evidence" value="ECO:0007669"/>
    <property type="project" value="UniProtKB-EC"/>
</dbReference>
<evidence type="ECO:0000256" key="7">
    <source>
        <dbReference type="ARBA" id="ARBA00022786"/>
    </source>
</evidence>
<dbReference type="SUPFAM" id="SSF57850">
    <property type="entry name" value="RING/U-box"/>
    <property type="match status" value="1"/>
</dbReference>
<feature type="domain" description="RING-type" evidence="12">
    <location>
        <begin position="184"/>
        <end position="238"/>
    </location>
</feature>
<evidence type="ECO:0000256" key="1">
    <source>
        <dbReference type="ARBA" id="ARBA00000900"/>
    </source>
</evidence>
<dbReference type="EC" id="2.3.2.27" evidence="2"/>
<evidence type="ECO:0000256" key="2">
    <source>
        <dbReference type="ARBA" id="ARBA00012483"/>
    </source>
</evidence>
<name>A0A6P5IN21_PHACI</name>
<evidence type="ECO:0000313" key="14">
    <source>
        <dbReference type="Proteomes" id="UP000515140"/>
    </source>
</evidence>
<dbReference type="KEGG" id="pcw:110193053"/>
<gene>
    <name evidence="15" type="primary">LOC110193053</name>
</gene>
<evidence type="ECO:0000313" key="15">
    <source>
        <dbReference type="RefSeq" id="XP_020820271.1"/>
    </source>
</evidence>
<dbReference type="InterPro" id="IPR000571">
    <property type="entry name" value="Znf_CCCH"/>
</dbReference>
<dbReference type="Proteomes" id="UP000515140">
    <property type="component" value="Unplaced"/>
</dbReference>
<keyword evidence="8 10" id="KW-0862">Zinc</keyword>
<dbReference type="GO" id="GO:0000209">
    <property type="term" value="P:protein polyubiquitination"/>
    <property type="evidence" value="ECO:0007669"/>
    <property type="project" value="InterPro"/>
</dbReference>